<organism evidence="1 2">
    <name type="scientific">Bradyrhizobium aeschynomenes</name>
    <dbReference type="NCBI Taxonomy" id="2734909"/>
    <lineage>
        <taxon>Bacteria</taxon>
        <taxon>Pseudomonadati</taxon>
        <taxon>Pseudomonadota</taxon>
        <taxon>Alphaproteobacteria</taxon>
        <taxon>Hyphomicrobiales</taxon>
        <taxon>Nitrobacteraceae</taxon>
        <taxon>Bradyrhizobium</taxon>
    </lineage>
</organism>
<sequence>MKDPDLPPEYKRILLDKALEERAQLALLPEKRAERQTSDRIERLKFWHNTPLVVTLVGTITIMANGLVGYFQSQQTTFNSIAIKQLESTLGEAQKRSDDERERQLAKLKNDLQEGAAAADATRKATKEERDFAYKVIEKELAKSDDTRARAAVLLFLVRAGVLNSLNRGELERMALADLEGTKSPSEAVIPPTLGRRDFELPHYNLQPPAPSPGQTQSASRLLALAVDEINKNVEETTSADRIADYWRAVNLDPMQMRQAPWSAAFISWLILKVDSPVKITPSAANAQIWNDALSKKLTFLPGEKPVLPGDIAVFLRVRAGSELSDARAGKSGFTPGQSGVIYSVEGSTFTSIEGNSADAVRLVTHGMTEPNLLGFIRLADAAP</sequence>
<reference evidence="1" key="1">
    <citation type="submission" date="2020-05" db="EMBL/GenBank/DDBJ databases">
        <title>Nod-independent and nitrogen-fixing Bradyrhizobium aeschynomene sp. nov. isolated from nodules of Aeschynomene indica.</title>
        <authorList>
            <person name="Zhang Z."/>
        </authorList>
    </citation>
    <scope>NUCLEOTIDE SEQUENCE</scope>
    <source>
        <strain evidence="1">83012</strain>
    </source>
</reference>
<dbReference type="RefSeq" id="WP_172110725.1">
    <property type="nucleotide sequence ID" value="NZ_JABFDN010000003.1"/>
</dbReference>
<proteinExistence type="predicted"/>
<gene>
    <name evidence="1" type="ORF">HL667_11555</name>
</gene>
<comment type="caution">
    <text evidence="1">The sequence shown here is derived from an EMBL/GenBank/DDBJ whole genome shotgun (WGS) entry which is preliminary data.</text>
</comment>
<protein>
    <submittedName>
        <fullName evidence="1">Uncharacterized protein</fullName>
    </submittedName>
</protein>
<evidence type="ECO:0000313" key="2">
    <source>
        <dbReference type="Proteomes" id="UP000886476"/>
    </source>
</evidence>
<dbReference type="EMBL" id="JABFDN010000003">
    <property type="protein sequence ID" value="NPU65632.1"/>
    <property type="molecule type" value="Genomic_DNA"/>
</dbReference>
<evidence type="ECO:0000313" key="1">
    <source>
        <dbReference type="EMBL" id="NPU65632.1"/>
    </source>
</evidence>
<accession>A0ABX2CE83</accession>
<dbReference type="Proteomes" id="UP000886476">
    <property type="component" value="Unassembled WGS sequence"/>
</dbReference>
<keyword evidence="2" id="KW-1185">Reference proteome</keyword>
<name>A0ABX2CE83_9BRAD</name>